<evidence type="ECO:0000313" key="4">
    <source>
        <dbReference type="Proteomes" id="UP000315901"/>
    </source>
</evidence>
<dbReference type="EMBL" id="VFRR01000005">
    <property type="protein sequence ID" value="TPE54442.1"/>
    <property type="molecule type" value="Genomic_DNA"/>
</dbReference>
<keyword evidence="1" id="KW-0472">Membrane</keyword>
<dbReference type="Pfam" id="PF07331">
    <property type="entry name" value="TctB"/>
    <property type="match status" value="1"/>
</dbReference>
<proteinExistence type="predicted"/>
<organism evidence="3 4">
    <name type="scientific">Maribrevibacterium harenarium</name>
    <dbReference type="NCBI Taxonomy" id="2589817"/>
    <lineage>
        <taxon>Bacteria</taxon>
        <taxon>Pseudomonadati</taxon>
        <taxon>Pseudomonadota</taxon>
        <taxon>Gammaproteobacteria</taxon>
        <taxon>Oceanospirillales</taxon>
        <taxon>Oceanospirillaceae</taxon>
        <taxon>Maribrevibacterium</taxon>
    </lineage>
</organism>
<evidence type="ECO:0000313" key="3">
    <source>
        <dbReference type="EMBL" id="TPE54442.1"/>
    </source>
</evidence>
<feature type="domain" description="DUF1468" evidence="2">
    <location>
        <begin position="9"/>
        <end position="116"/>
    </location>
</feature>
<dbReference type="OrthoDB" id="6103842at2"/>
<feature type="transmembrane region" description="Helical" evidence="1">
    <location>
        <begin position="51"/>
        <end position="84"/>
    </location>
</feature>
<sequence length="137" mass="16095">MVYATLYRAAYWPWYISVFSLIKLLTIWRRLPDEPTWAQSLARNLGHYHVVLVTCVLFVIYIYGVGVIGFALATLLFVLALLWLSRLLNWIWALNAFAAVTLIVLIFRVGVNIWFPDPMLYEALFSGQWLWFMNQYL</sequence>
<dbReference type="InterPro" id="IPR009936">
    <property type="entry name" value="DUF1468"/>
</dbReference>
<comment type="caution">
    <text evidence="3">The sequence shown here is derived from an EMBL/GenBank/DDBJ whole genome shotgun (WGS) entry which is preliminary data.</text>
</comment>
<dbReference type="Proteomes" id="UP000315901">
    <property type="component" value="Unassembled WGS sequence"/>
</dbReference>
<keyword evidence="1" id="KW-0812">Transmembrane</keyword>
<accession>A0A501X1T9</accession>
<reference evidence="3 4" key="1">
    <citation type="submission" date="2019-06" db="EMBL/GenBank/DDBJ databases">
        <title>A novel bacterium of genus Marinomonas, isolated from coastal sand.</title>
        <authorList>
            <person name="Huang H."/>
            <person name="Mo K."/>
            <person name="Hu Y."/>
        </authorList>
    </citation>
    <scope>NUCLEOTIDE SEQUENCE [LARGE SCALE GENOMIC DNA]</scope>
    <source>
        <strain evidence="3 4">HB171799</strain>
    </source>
</reference>
<protein>
    <recommendedName>
        <fullName evidence="2">DUF1468 domain-containing protein</fullName>
    </recommendedName>
</protein>
<keyword evidence="1" id="KW-1133">Transmembrane helix</keyword>
<name>A0A501X1T9_9GAMM</name>
<feature type="transmembrane region" description="Helical" evidence="1">
    <location>
        <begin position="12"/>
        <end position="31"/>
    </location>
</feature>
<evidence type="ECO:0000256" key="1">
    <source>
        <dbReference type="SAM" id="Phobius"/>
    </source>
</evidence>
<gene>
    <name evidence="3" type="ORF">FJM67_04055</name>
</gene>
<dbReference type="AlphaFoldDB" id="A0A501X1T9"/>
<evidence type="ECO:0000259" key="2">
    <source>
        <dbReference type="Pfam" id="PF07331"/>
    </source>
</evidence>
<feature type="transmembrane region" description="Helical" evidence="1">
    <location>
        <begin position="90"/>
        <end position="111"/>
    </location>
</feature>
<keyword evidence="4" id="KW-1185">Reference proteome</keyword>